<dbReference type="Pfam" id="PF08659">
    <property type="entry name" value="KR"/>
    <property type="match status" value="1"/>
</dbReference>
<dbReference type="CDD" id="cd00833">
    <property type="entry name" value="PKS"/>
    <property type="match status" value="1"/>
</dbReference>
<dbReference type="SMART" id="SM00826">
    <property type="entry name" value="PKS_DH"/>
    <property type="match status" value="1"/>
</dbReference>
<evidence type="ECO:0000256" key="1">
    <source>
        <dbReference type="ARBA" id="ARBA00010371"/>
    </source>
</evidence>
<evidence type="ECO:0000256" key="6">
    <source>
        <dbReference type="ARBA" id="ARBA00023268"/>
    </source>
</evidence>
<evidence type="ECO:0000313" key="11">
    <source>
        <dbReference type="EMBL" id="CAL8127801.1"/>
    </source>
</evidence>
<dbReference type="Pfam" id="PF02801">
    <property type="entry name" value="Ketoacyl-synt_C"/>
    <property type="match status" value="1"/>
</dbReference>
<evidence type="ECO:0000259" key="9">
    <source>
        <dbReference type="PROSITE" id="PS52004"/>
    </source>
</evidence>
<dbReference type="Gene3D" id="3.90.180.10">
    <property type="entry name" value="Medium-chain alcohol dehydrogenases, catalytic domain"/>
    <property type="match status" value="1"/>
</dbReference>
<dbReference type="Pfam" id="PF08240">
    <property type="entry name" value="ADH_N"/>
    <property type="match status" value="1"/>
</dbReference>
<dbReference type="InterPro" id="IPR057326">
    <property type="entry name" value="KR_dom"/>
</dbReference>
<dbReference type="InterPro" id="IPR011032">
    <property type="entry name" value="GroES-like_sf"/>
</dbReference>
<feature type="active site" description="Proton donor; for dehydratase activity" evidence="7">
    <location>
        <position position="1235"/>
    </location>
</feature>
<dbReference type="EMBL" id="CAXLJM020000072">
    <property type="protein sequence ID" value="CAL8127801.1"/>
    <property type="molecule type" value="Genomic_DNA"/>
</dbReference>
<dbReference type="InterPro" id="IPR013154">
    <property type="entry name" value="ADH-like_N"/>
</dbReference>
<dbReference type="InterPro" id="IPR013968">
    <property type="entry name" value="PKS_KR"/>
</dbReference>
<dbReference type="InterPro" id="IPR016035">
    <property type="entry name" value="Acyl_Trfase/lysoPLipase"/>
</dbReference>
<dbReference type="InterPro" id="IPR036291">
    <property type="entry name" value="NAD(P)-bd_dom_sf"/>
</dbReference>
<dbReference type="InterPro" id="IPR014031">
    <property type="entry name" value="Ketoacyl_synth_C"/>
</dbReference>
<evidence type="ECO:0000256" key="4">
    <source>
        <dbReference type="ARBA" id="ARBA00022679"/>
    </source>
</evidence>
<dbReference type="SUPFAM" id="SSF51735">
    <property type="entry name" value="NAD(P)-binding Rossmann-fold domains"/>
    <property type="match status" value="3"/>
</dbReference>
<dbReference type="SMART" id="SM00825">
    <property type="entry name" value="PKS_KS"/>
    <property type="match status" value="1"/>
</dbReference>
<feature type="domain" description="PKS/mFAS DH" evidence="10">
    <location>
        <begin position="1022"/>
        <end position="1318"/>
    </location>
</feature>
<dbReference type="InterPro" id="IPR009081">
    <property type="entry name" value="PP-bd_ACP"/>
</dbReference>
<dbReference type="InterPro" id="IPR049551">
    <property type="entry name" value="PKS_DH_C"/>
</dbReference>
<keyword evidence="6" id="KW-0511">Multifunctional enzyme</keyword>
<keyword evidence="3" id="KW-0597">Phosphoprotein</keyword>
<dbReference type="PROSITE" id="PS00606">
    <property type="entry name" value="KS3_1"/>
    <property type="match status" value="1"/>
</dbReference>
<feature type="active site" description="Proton acceptor; for dehydratase activity" evidence="7">
    <location>
        <position position="1058"/>
    </location>
</feature>
<dbReference type="PROSITE" id="PS01162">
    <property type="entry name" value="QOR_ZETA_CRYSTAL"/>
    <property type="match status" value="1"/>
</dbReference>
<evidence type="ECO:0000256" key="2">
    <source>
        <dbReference type="ARBA" id="ARBA00022450"/>
    </source>
</evidence>
<evidence type="ECO:0000256" key="3">
    <source>
        <dbReference type="ARBA" id="ARBA00022553"/>
    </source>
</evidence>
<dbReference type="Pfam" id="PF00109">
    <property type="entry name" value="ketoacyl-synt"/>
    <property type="match status" value="1"/>
</dbReference>
<feature type="region of interest" description="C-terminal hotdog fold" evidence="7">
    <location>
        <begin position="1175"/>
        <end position="1318"/>
    </location>
</feature>
<protein>
    <submittedName>
        <fullName evidence="11">Uncharacterized protein</fullName>
    </submittedName>
</protein>
<dbReference type="Pfam" id="PF00550">
    <property type="entry name" value="PP-binding"/>
    <property type="match status" value="1"/>
</dbReference>
<dbReference type="Gene3D" id="3.30.70.3290">
    <property type="match status" value="2"/>
</dbReference>
<dbReference type="InterPro" id="IPR049900">
    <property type="entry name" value="PKS_mFAS_DH"/>
</dbReference>
<dbReference type="InterPro" id="IPR013149">
    <property type="entry name" value="ADH-like_C"/>
</dbReference>
<keyword evidence="2" id="KW-0596">Phosphopantetheine</keyword>
<dbReference type="InterPro" id="IPR029063">
    <property type="entry name" value="SAM-dependent_MTases_sf"/>
</dbReference>
<feature type="region of interest" description="N-terminal hotdog fold" evidence="7">
    <location>
        <begin position="1022"/>
        <end position="1154"/>
    </location>
</feature>
<evidence type="ECO:0000256" key="7">
    <source>
        <dbReference type="PROSITE-ProRule" id="PRU01363"/>
    </source>
</evidence>
<accession>A0ABP1RGQ6</accession>
<dbReference type="InterPro" id="IPR018201">
    <property type="entry name" value="Ketoacyl_synth_AS"/>
</dbReference>
<dbReference type="PROSITE" id="PS52019">
    <property type="entry name" value="PKS_MFAS_DH"/>
    <property type="match status" value="1"/>
</dbReference>
<dbReference type="Pfam" id="PF21089">
    <property type="entry name" value="PKS_DH_N"/>
    <property type="match status" value="1"/>
</dbReference>
<dbReference type="InterPro" id="IPR001227">
    <property type="entry name" value="Ac_transferase_dom_sf"/>
</dbReference>
<keyword evidence="5" id="KW-0521">NADP</keyword>
<dbReference type="InterPro" id="IPR049552">
    <property type="entry name" value="PKS_DH_N"/>
</dbReference>
<dbReference type="Pfam" id="PF08242">
    <property type="entry name" value="Methyltransf_12"/>
    <property type="match status" value="1"/>
</dbReference>
<dbReference type="InterPro" id="IPR013217">
    <property type="entry name" value="Methyltransf_12"/>
</dbReference>
<dbReference type="Gene3D" id="3.40.50.150">
    <property type="entry name" value="Vaccinia Virus protein VP39"/>
    <property type="match status" value="1"/>
</dbReference>
<dbReference type="PANTHER" id="PTHR43775:SF37">
    <property type="entry name" value="SI:DKEY-61P9.11"/>
    <property type="match status" value="1"/>
</dbReference>
<gene>
    <name evidence="11" type="ORF">ODALV1_LOCUS21973</name>
</gene>
<dbReference type="Pfam" id="PF14765">
    <property type="entry name" value="PS-DH"/>
    <property type="match status" value="1"/>
</dbReference>
<dbReference type="CDD" id="cd05195">
    <property type="entry name" value="enoyl_red"/>
    <property type="match status" value="1"/>
</dbReference>
<keyword evidence="4" id="KW-0808">Transferase</keyword>
<dbReference type="Gene3D" id="3.10.129.110">
    <property type="entry name" value="Polyketide synthase dehydratase"/>
    <property type="match status" value="1"/>
</dbReference>
<dbReference type="SUPFAM" id="SSF50129">
    <property type="entry name" value="GroES-like"/>
    <property type="match status" value="1"/>
</dbReference>
<evidence type="ECO:0000256" key="5">
    <source>
        <dbReference type="ARBA" id="ARBA00022857"/>
    </source>
</evidence>
<dbReference type="InterPro" id="IPR020843">
    <property type="entry name" value="ER"/>
</dbReference>
<dbReference type="Pfam" id="PF00107">
    <property type="entry name" value="ADH_zinc_N"/>
    <property type="match status" value="1"/>
</dbReference>
<dbReference type="Pfam" id="PF22621">
    <property type="entry name" value="CurL-like_PKS_C"/>
    <property type="match status" value="1"/>
</dbReference>
<keyword evidence="12" id="KW-1185">Reference proteome</keyword>
<dbReference type="InterPro" id="IPR020807">
    <property type="entry name" value="PKS_DH"/>
</dbReference>
<dbReference type="CDD" id="cd02440">
    <property type="entry name" value="AdoMet_MTases"/>
    <property type="match status" value="1"/>
</dbReference>
<reference evidence="11 12" key="1">
    <citation type="submission" date="2024-08" db="EMBL/GenBank/DDBJ databases">
        <authorList>
            <person name="Cucini C."/>
            <person name="Frati F."/>
        </authorList>
    </citation>
    <scope>NUCLEOTIDE SEQUENCE [LARGE SCALE GENOMIC DNA]</scope>
</reference>
<dbReference type="PROSITE" id="PS52004">
    <property type="entry name" value="KS3_2"/>
    <property type="match status" value="1"/>
</dbReference>
<comment type="caution">
    <text evidence="11">The sequence shown here is derived from an EMBL/GenBank/DDBJ whole genome shotgun (WGS) entry which is preliminary data.</text>
</comment>
<evidence type="ECO:0000259" key="8">
    <source>
        <dbReference type="PROSITE" id="PS50075"/>
    </source>
</evidence>
<evidence type="ECO:0000259" key="10">
    <source>
        <dbReference type="PROSITE" id="PS52019"/>
    </source>
</evidence>
<feature type="domain" description="Carrier" evidence="8">
    <location>
        <begin position="2574"/>
        <end position="2649"/>
    </location>
</feature>
<dbReference type="InterPro" id="IPR014030">
    <property type="entry name" value="Ketoacyl_synth_N"/>
</dbReference>
<dbReference type="Gene3D" id="3.40.366.10">
    <property type="entry name" value="Malonyl-Coenzyme A Acyl Carrier Protein, domain 2"/>
    <property type="match status" value="1"/>
</dbReference>
<dbReference type="Gene3D" id="3.40.47.10">
    <property type="match status" value="1"/>
</dbReference>
<dbReference type="SMART" id="SM00829">
    <property type="entry name" value="PKS_ER"/>
    <property type="match status" value="1"/>
</dbReference>
<dbReference type="SUPFAM" id="SSF53335">
    <property type="entry name" value="S-adenosyl-L-methionine-dependent methyltransferases"/>
    <property type="match status" value="1"/>
</dbReference>
<dbReference type="PANTHER" id="PTHR43775">
    <property type="entry name" value="FATTY ACID SYNTHASE"/>
    <property type="match status" value="1"/>
</dbReference>
<dbReference type="SUPFAM" id="SSF47336">
    <property type="entry name" value="ACP-like"/>
    <property type="match status" value="1"/>
</dbReference>
<dbReference type="InterPro" id="IPR020841">
    <property type="entry name" value="PKS_Beta-ketoAc_synthase_dom"/>
</dbReference>
<dbReference type="InterPro" id="IPR050091">
    <property type="entry name" value="PKS_NRPS_Biosynth_Enz"/>
</dbReference>
<dbReference type="Proteomes" id="UP001642540">
    <property type="component" value="Unassembled WGS sequence"/>
</dbReference>
<name>A0ABP1RGQ6_9HEXA</name>
<sequence length="2655" mass="297350">MGDSNSAWMVLISKAEDASIACLSGRLIRSNSSVPVIAFVKEGVHKCINELYQSFDSVILAPKKSERLASLTIGEADGLLLQLLNMHAMFNCVIAIQPGVLVFQSFQEIMDRRRVFRKTKGDWKIVPFLPNPRKYDRLVKLLHSGVPFNADFIIKELTVYHQGNTKGNEGDTILSWTDLESYTGNTIPFLEVGSDWLKSHLHLKDPNFEATESKLFWQNVVINKLKFALGSSETENFSDSNEKSWIAVVGMSCRFPKANSIEEYWKVLTSGENTSSYPPPNRNEIKSSAKGNFLKCPIEEFDSSFFNIAPAEAAKTDVQARLLLEVSWEAFEDAGINPEKLENTPVGVFHGSWAQDYKDLMNLSERPDQDAIRKYVGNSFGCTAGKLSYFYGFTGPNIATESGCSSSMVAVQLACQHLQSGKCSVALATGANVFLHMDTETKMMWSRDGICKTFDSSADGYGRGEGVAVLVLKRYSDALRDGDRIHGIIRGSASSQEGLSKSFGSPTVENEMRTMINALMAAEVSPNQVDYVEAHATGTGVGDPIEAEALVKAYSSQQERMCPLLIGSVKTNIGHTESCSGIASIIKVLLALKHETIPPHINVKSINAKVDFSPIPGRITLKAEEWRRTATKPRIAGVSNFGLTGTAVHMIIQEPPPSKVKFDPFPLEFKQKHTFYILPLSAKTERALDQLSQAFGTFLGTEMGDGGETLENIIYTASVCRPHHGFRKTVFGQDKKDIVLQLKEQVSPKLESKTELTVGFIFPNIFTKEDIRIEMYAALYSIFPAFKIHMDIYDSLCQKVTNFSPLSYLNPDTQQRLNLSQKFLQLCYFSASYSLYKLWESWGVKSSYILSPNFSTDIGISLGSVLVGKVTFEQAVTMINSSETFEFEYELICCKTGETERCKNIDVAVHTLQYKSCNNFIEVGFKTQFHNGKVSSNSPAFLEVLAVPLKKTNEVESGLETIFCTLADLYTNGYLIDWEGFYRHQPRRKASLPHYPFQRKKIWFKNGESQKVTQLATNQEHHPLLGKFIGANEDNTGDVFTFENCLIAQNQAPYLLDHVFGSEMIFPCAGYLEMAIAAIGSTPIIIHDFHVHRPLHLRKDAGINIKTVVKAETTSESSTWSILLQVKQNEHDQSQTNTWEQVASCQMACFKPGEQQNITEFQIQKDVSEIKKRCIEDMNHPSDFYTKNENLGFIFGPNFQTMKRIYRCSARGEFLVQVSIPKDALNYFCHPLLSDVMIQSYLSLRNPNFTALHLPKSIKKFVCHRRLTPQECSSWESNCFYVYCNEKDDTVYLLDSKGKIVIEMFSLEIIVTTVDTMLTAAGIPKELLLSQGTRHVDTYQVVWKPTTKFQTQDFLKLDTSADFTTLSSYQNLLKSLDKRNRFTNMEELVFKNVNRLCVMYILKAMYEMGWAPEMGRTFELDEIARAFKVTTHLIPAFRQYLGYIVELGVLTEESITAFTIKSLPDKSDVLELSIKELCMQLADYGPIHSINICGSQLAQVLQGKVKGELVLFDEVENAASPMEQIYKTNLYYRSCVNASSQIFFEIACHLCKSSGYKESDDRPRRLRILELGGQTGLFTREALSVLVEENLQYTYYFTTRSSALTKKVEQKFANEGDNLVFKTLDIENDPLQQGFPPFYFDIVVAIDVLHNLNKLHSALENIQRLMKPGGNLIIGETCQPIREMDLTFGIVDDYWKFMANEIRSTHPTISADKWLQLLKQCGFGGPCSKSLVAASQMCVIVATLNQLYQLSEQPELENYTKPQNRWLLLHDLDNKLEIIQDIVKKMSILGRELATQSVLQDGSTNLIRYMYKYETLEGILCVFEGKDEFALENCRSLLEPLLNATKCVVKKGQGRLCLVTFGLAEVTTETPVGCPSSATVLGFLRCVKLELPSLNSKLIDLDPEQTHEKMAELLGQELWMGDEEIEIAYRKAVRYARRLVAAPPPSTELLMSIPHKVENYSIQLPQTNLLSDLTFVGTPLKIIDSDVIVEVKAASLNFKDVLNVMKPSEEFKTMSTIGIDFSGVVSSVAENVTEIAVGTPVFGCSWNHSTFCRYLPISVQDLAVMPENVTFEEAATFPLAFLTAWYCLVNVAQVSAGQTVLIHAASGGVGLIAIQIAKLYDLKIVASAGSKQKRAFLSKLGIPHVYNSRNLEFGKKIQEITNGQGVDVVLNCLTGPGFKETSLEITKVGGYFVEISKLDVWTKQEVFIRKPGVTYKIVDLAIVNRDEIRQMLARLVTLIEEESIKPLPFKRFTASRLIQALKFLQKAKHIGKVVISMPTFDTELGTIRDSIFNERSTYLITGGKGSIGLAIAEWMVSRGAKYLVLMGRGPPNEKALDIAQQLIEKAGAVVIFKEADVANLNECQKVLQDMKNHPELPPLRGIHHCAGVISDRILMNQDWDNFDYVLNPKVKGTYNLHILTETLPLQFFVVHSSIAATFGNFGQSNYSAANVFMEALMAKRRWMGLQGMAVSWGQWNAGLAENMEMELCEPLTLTQGIKALENFQLDNTAAVAAGFLKFDKIFTLIPTYQKTFLEDVALKIPAVCSNNEGRNGNQIKNSLTDTFFKTDGEGEKKIVLNDFVKEKLCETLGFEPNEIGDNVKFGSLGLDSLLGIEFYNKLQSEMGDIRLGYIDMEQQGTIEGISSLIKTLLDSCCCK</sequence>
<dbReference type="InterPro" id="IPR002364">
    <property type="entry name" value="Quin_OxRdtase/zeta-crystal_CS"/>
</dbReference>
<dbReference type="PROSITE" id="PS50075">
    <property type="entry name" value="CARRIER"/>
    <property type="match status" value="1"/>
</dbReference>
<feature type="domain" description="Ketosynthase family 3 (KS3)" evidence="9">
    <location>
        <begin position="243"/>
        <end position="654"/>
    </location>
</feature>
<dbReference type="SUPFAM" id="SSF52151">
    <property type="entry name" value="FabD/lysophospholipase-like"/>
    <property type="match status" value="1"/>
</dbReference>
<dbReference type="InterPro" id="IPR042104">
    <property type="entry name" value="PKS_dehydratase_sf"/>
</dbReference>
<dbReference type="Gene3D" id="3.40.50.720">
    <property type="entry name" value="NAD(P)-binding Rossmann-like Domain"/>
    <property type="match status" value="3"/>
</dbReference>
<evidence type="ECO:0000313" key="12">
    <source>
        <dbReference type="Proteomes" id="UP001642540"/>
    </source>
</evidence>
<dbReference type="SUPFAM" id="SSF53901">
    <property type="entry name" value="Thiolase-like"/>
    <property type="match status" value="1"/>
</dbReference>
<dbReference type="InterPro" id="IPR016039">
    <property type="entry name" value="Thiolase-like"/>
</dbReference>
<comment type="similarity">
    <text evidence="1">Belongs to the zinc-containing alcohol dehydrogenase family. Quinone oxidoreductase subfamily.</text>
</comment>
<dbReference type="Gene3D" id="1.10.1200.10">
    <property type="entry name" value="ACP-like"/>
    <property type="match status" value="1"/>
</dbReference>
<proteinExistence type="inferred from homology"/>
<dbReference type="SMART" id="SM00822">
    <property type="entry name" value="PKS_KR"/>
    <property type="match status" value="1"/>
</dbReference>
<dbReference type="InterPro" id="IPR036736">
    <property type="entry name" value="ACP-like_sf"/>
</dbReference>
<organism evidence="11 12">
    <name type="scientific">Orchesella dallaii</name>
    <dbReference type="NCBI Taxonomy" id="48710"/>
    <lineage>
        <taxon>Eukaryota</taxon>
        <taxon>Metazoa</taxon>
        <taxon>Ecdysozoa</taxon>
        <taxon>Arthropoda</taxon>
        <taxon>Hexapoda</taxon>
        <taxon>Collembola</taxon>
        <taxon>Entomobryomorpha</taxon>
        <taxon>Entomobryoidea</taxon>
        <taxon>Orchesellidae</taxon>
        <taxon>Orchesellinae</taxon>
        <taxon>Orchesella</taxon>
    </lineage>
</organism>